<dbReference type="PANTHER" id="PTHR42047:SF1">
    <property type="entry name" value="PROTEIN, PUTATIVE (AFU_ORTHOLOGUE AFUA_6G03560)-RELATED"/>
    <property type="match status" value="1"/>
</dbReference>
<dbReference type="STRING" id="1213859.L2FPG6"/>
<organism evidence="2">
    <name type="scientific">Colletotrichum fructicola (strain Nara gc5)</name>
    <name type="common">Anthracnose fungus</name>
    <name type="synonym">Colletotrichum gloeosporioides (strain Nara gc5)</name>
    <dbReference type="NCBI Taxonomy" id="1213859"/>
    <lineage>
        <taxon>Eukaryota</taxon>
        <taxon>Fungi</taxon>
        <taxon>Dikarya</taxon>
        <taxon>Ascomycota</taxon>
        <taxon>Pezizomycotina</taxon>
        <taxon>Sordariomycetes</taxon>
        <taxon>Hypocreomycetidae</taxon>
        <taxon>Glomerellales</taxon>
        <taxon>Glomerellaceae</taxon>
        <taxon>Colletotrichum</taxon>
        <taxon>Colletotrichum gloeosporioides species complex</taxon>
    </lineage>
</organism>
<accession>L2FPG6</accession>
<evidence type="ECO:0000256" key="1">
    <source>
        <dbReference type="SAM" id="MobiDB-lite"/>
    </source>
</evidence>
<dbReference type="EMBL" id="KB020964">
    <property type="protein sequence ID" value="ELA27926.1"/>
    <property type="molecule type" value="Genomic_DNA"/>
</dbReference>
<dbReference type="InterPro" id="IPR052820">
    <property type="entry name" value="PhiA_domain"/>
</dbReference>
<feature type="compositionally biased region" description="Low complexity" evidence="1">
    <location>
        <begin position="16"/>
        <end position="35"/>
    </location>
</feature>
<sequence length="240" mass="25870">MIILTHPAKRPLPSITNSAPNPSTLNPPSSTPYSPEADHNGPQIEHRLSHPLPQLHHHESYPLPAYSPATRAIHGKPINASGRRFIIGLDAPMTYCPDVVPRDSCPPGNITTVSGLLTGMMVMVPGGQDIYVDPEGLVGFTQAHSASWPANSTLMDGFYRTTAKPSSPCEAEPPTDLLDFCDPKNAASEGVYACPYPDIVGTWVLVAGSARARAREGDCERLEGLELHKSEIKLGAWQYT</sequence>
<protein>
    <submittedName>
        <fullName evidence="2">IgE-binding protein</fullName>
    </submittedName>
</protein>
<dbReference type="HOGENOM" id="CLU_078556_1_0_1"/>
<feature type="compositionally biased region" description="Basic and acidic residues" evidence="1">
    <location>
        <begin position="36"/>
        <end position="47"/>
    </location>
</feature>
<dbReference type="PANTHER" id="PTHR42047">
    <property type="entry name" value="PROTEIN, PUTATIVE (AFU_ORTHOLOGUE AFUA_6G03560)-RELATED"/>
    <property type="match status" value="1"/>
</dbReference>
<dbReference type="AlphaFoldDB" id="L2FPG6"/>
<reference evidence="2" key="1">
    <citation type="submission" date="2012-08" db="EMBL/GenBank/DDBJ databases">
        <title>Genome analysis of Colletotrichum orbiculare and Colletotrichum fructicola.</title>
        <authorList>
            <person name="Gan P.H.P."/>
            <person name="Ikeda K."/>
            <person name="Irieda H."/>
            <person name="Narusaka M."/>
            <person name="O'Connell R.J."/>
            <person name="Narusaka Y."/>
            <person name="Takano Y."/>
            <person name="Kubo Y."/>
            <person name="Shirasu K."/>
        </authorList>
    </citation>
    <scope>NUCLEOTIDE SEQUENCE</scope>
    <source>
        <strain evidence="2">Nara gc5</strain>
    </source>
</reference>
<feature type="region of interest" description="Disordered" evidence="1">
    <location>
        <begin position="1"/>
        <end position="47"/>
    </location>
</feature>
<evidence type="ECO:0000313" key="2">
    <source>
        <dbReference type="EMBL" id="ELA27926.1"/>
    </source>
</evidence>
<name>L2FPG6_COLFN</name>
<proteinExistence type="predicted"/>
<gene>
    <name evidence="2" type="ORF">CGGC5_11393</name>
</gene>